<dbReference type="AlphaFoldDB" id="A0A2P5FC18"/>
<dbReference type="Pfam" id="PF03140">
    <property type="entry name" value="DUF247"/>
    <property type="match status" value="1"/>
</dbReference>
<accession>A0A2P5FC18</accession>
<comment type="caution">
    <text evidence="2">The sequence shown here is derived from an EMBL/GenBank/DDBJ whole genome shotgun (WGS) entry which is preliminary data.</text>
</comment>
<reference evidence="3" key="1">
    <citation type="submission" date="2016-06" db="EMBL/GenBank/DDBJ databases">
        <title>Parallel loss of symbiosis genes in relatives of nitrogen-fixing non-legume Parasponia.</title>
        <authorList>
            <person name="Van Velzen R."/>
            <person name="Holmer R."/>
            <person name="Bu F."/>
            <person name="Rutten L."/>
            <person name="Van Zeijl A."/>
            <person name="Liu W."/>
            <person name="Santuari L."/>
            <person name="Cao Q."/>
            <person name="Sharma T."/>
            <person name="Shen D."/>
            <person name="Roswanjaya Y."/>
            <person name="Wardhani T."/>
            <person name="Kalhor M.S."/>
            <person name="Jansen J."/>
            <person name="Van den Hoogen J."/>
            <person name="Gungor B."/>
            <person name="Hartog M."/>
            <person name="Hontelez J."/>
            <person name="Verver J."/>
            <person name="Yang W.-C."/>
            <person name="Schijlen E."/>
            <person name="Repin R."/>
            <person name="Schilthuizen M."/>
            <person name="Schranz E."/>
            <person name="Heidstra R."/>
            <person name="Miyata K."/>
            <person name="Fedorova E."/>
            <person name="Kohlen W."/>
            <person name="Bisseling T."/>
            <person name="Smit S."/>
            <person name="Geurts R."/>
        </authorList>
    </citation>
    <scope>NUCLEOTIDE SEQUENCE [LARGE SCALE GENOMIC DNA]</scope>
    <source>
        <strain evidence="3">cv. RG33-2</strain>
    </source>
</reference>
<proteinExistence type="predicted"/>
<sequence length="423" mass="49135">MNDNSLIISTGFSIFRIPTAVYRHNEKAYAPSVFSIGPYHHGKCHLKPAERIKWNYLLGLLARLRPDDQESQSGRLRSLTKAISRVQTEARHAYREPIGMDTREFIQVLVLDGCFVIELFRKKAYNSVLTQLDDPIFTVSHMLQFLYHDLILLENQVPWLVLEILFALTRAPIIDKELLGELAIEFFGDILSISTIRSPLRKLIVLARGSKHILDLLRNSLVLSSHKIREPGKSIAWQPMPSATSLREAGIILRKAKYSGSILDVRFRKGVLQIPSLLIHENTESLFLNLISFELYWPDCKGLITSYALLLDNLIQTTADMKILCKIRVIRNWLHLGDATQIFNHSYEDYACVIRNNYYAALTTEVERYCQKSRYYYIRRWQVYRGELKRVYFRRPWALISTIAASVMLILTFLQTLFTFLYR</sequence>
<dbReference type="InterPro" id="IPR004158">
    <property type="entry name" value="DUF247_pln"/>
</dbReference>
<feature type="transmembrane region" description="Helical" evidence="1">
    <location>
        <begin position="397"/>
        <end position="422"/>
    </location>
</feature>
<organism evidence="2 3">
    <name type="scientific">Trema orientale</name>
    <name type="common">Charcoal tree</name>
    <name type="synonym">Celtis orientalis</name>
    <dbReference type="NCBI Taxonomy" id="63057"/>
    <lineage>
        <taxon>Eukaryota</taxon>
        <taxon>Viridiplantae</taxon>
        <taxon>Streptophyta</taxon>
        <taxon>Embryophyta</taxon>
        <taxon>Tracheophyta</taxon>
        <taxon>Spermatophyta</taxon>
        <taxon>Magnoliopsida</taxon>
        <taxon>eudicotyledons</taxon>
        <taxon>Gunneridae</taxon>
        <taxon>Pentapetalae</taxon>
        <taxon>rosids</taxon>
        <taxon>fabids</taxon>
        <taxon>Rosales</taxon>
        <taxon>Cannabaceae</taxon>
        <taxon>Trema</taxon>
    </lineage>
</organism>
<dbReference type="PANTHER" id="PTHR31170:SF17">
    <property type="match status" value="1"/>
</dbReference>
<name>A0A2P5FC18_TREOI</name>
<dbReference type="EMBL" id="JXTC01000045">
    <property type="protein sequence ID" value="PON95328.1"/>
    <property type="molecule type" value="Genomic_DNA"/>
</dbReference>
<keyword evidence="1" id="KW-1133">Transmembrane helix</keyword>
<gene>
    <name evidence="2" type="ORF">TorRG33x02_088500</name>
</gene>
<dbReference type="InParanoid" id="A0A2P5FC18"/>
<keyword evidence="3" id="KW-1185">Reference proteome</keyword>
<dbReference type="Proteomes" id="UP000237000">
    <property type="component" value="Unassembled WGS sequence"/>
</dbReference>
<dbReference type="PANTHER" id="PTHR31170">
    <property type="entry name" value="BNAC04G53230D PROTEIN"/>
    <property type="match status" value="1"/>
</dbReference>
<dbReference type="STRING" id="63057.A0A2P5FC18"/>
<dbReference type="OrthoDB" id="591587at2759"/>
<protein>
    <submittedName>
        <fullName evidence="2">Uncharacterized protein</fullName>
    </submittedName>
</protein>
<evidence type="ECO:0000313" key="2">
    <source>
        <dbReference type="EMBL" id="PON95328.1"/>
    </source>
</evidence>
<evidence type="ECO:0000256" key="1">
    <source>
        <dbReference type="SAM" id="Phobius"/>
    </source>
</evidence>
<keyword evidence="1" id="KW-0812">Transmembrane</keyword>
<keyword evidence="1" id="KW-0472">Membrane</keyword>
<evidence type="ECO:0000313" key="3">
    <source>
        <dbReference type="Proteomes" id="UP000237000"/>
    </source>
</evidence>